<keyword evidence="5" id="KW-1185">Reference proteome</keyword>
<keyword evidence="1" id="KW-0547">Nucleotide-binding</keyword>
<comment type="caution">
    <text evidence="4">The sequence shown here is derived from an EMBL/GenBank/DDBJ whole genome shotgun (WGS) entry which is preliminary data.</text>
</comment>
<reference evidence="4 5" key="1">
    <citation type="submission" date="2019-03" db="EMBL/GenBank/DDBJ databases">
        <title>Genomic Encyclopedia of Type Strains, Phase IV (KMG-IV): sequencing the most valuable type-strain genomes for metagenomic binning, comparative biology and taxonomic classification.</title>
        <authorList>
            <person name="Goeker M."/>
        </authorList>
    </citation>
    <scope>NUCLEOTIDE SEQUENCE [LARGE SCALE GENOMIC DNA]</scope>
    <source>
        <strain evidence="4 5">DSM 26752</strain>
    </source>
</reference>
<organism evidence="4 5">
    <name type="scientific">Keratinibaculum paraultunense</name>
    <dbReference type="NCBI Taxonomy" id="1278232"/>
    <lineage>
        <taxon>Bacteria</taxon>
        <taxon>Bacillati</taxon>
        <taxon>Bacillota</taxon>
        <taxon>Tissierellia</taxon>
        <taxon>Tissierellales</taxon>
        <taxon>Tepidimicrobiaceae</taxon>
        <taxon>Keratinibaculum</taxon>
    </lineage>
</organism>
<sequence>MRNKETLRKLAEMHLSGMVELYEEQTRNSDYQDMTFDQRFNLLVDYEYSRRQSNKLNRLIKQATFNDPTASIEDIEYHPDRHLDKQLILELATCNYIREGHNIILMGASGNGKTWISNAFGVQACRQLFKVKYIRLPELIDELTAAKYAADGSYRKIVSKYKKIELLILDEWLITPLSQEEAIHVFEIIEARLKNSSTIFCSQYAPEGWHSKIENVQIADAILDRIVHDSYQILIDGEVSMRERHGIHYQRSNQP</sequence>
<gene>
    <name evidence="4" type="ORF">EDD65_1213</name>
</gene>
<dbReference type="InterPro" id="IPR027417">
    <property type="entry name" value="P-loop_NTPase"/>
</dbReference>
<dbReference type="Proteomes" id="UP000294567">
    <property type="component" value="Unassembled WGS sequence"/>
</dbReference>
<evidence type="ECO:0000256" key="1">
    <source>
        <dbReference type="ARBA" id="ARBA00022741"/>
    </source>
</evidence>
<feature type="domain" description="IstB-like ATP-binding" evidence="3">
    <location>
        <begin position="9"/>
        <end position="245"/>
    </location>
</feature>
<protein>
    <submittedName>
        <fullName evidence="4">DNA replication protein DnaC</fullName>
    </submittedName>
</protein>
<keyword evidence="2" id="KW-0067">ATP-binding</keyword>
<dbReference type="OrthoDB" id="9776217at2"/>
<dbReference type="PIRSF" id="PIRSF003073">
    <property type="entry name" value="DNAC_TnpB_IstB"/>
    <property type="match status" value="1"/>
</dbReference>
<evidence type="ECO:0000313" key="5">
    <source>
        <dbReference type="Proteomes" id="UP000294567"/>
    </source>
</evidence>
<evidence type="ECO:0000313" key="4">
    <source>
        <dbReference type="EMBL" id="TCS85548.1"/>
    </source>
</evidence>
<dbReference type="SUPFAM" id="SSF52540">
    <property type="entry name" value="P-loop containing nucleoside triphosphate hydrolases"/>
    <property type="match status" value="1"/>
</dbReference>
<dbReference type="Pfam" id="PF01695">
    <property type="entry name" value="IstB_IS21"/>
    <property type="match status" value="1"/>
</dbReference>
<evidence type="ECO:0000259" key="3">
    <source>
        <dbReference type="Pfam" id="PF01695"/>
    </source>
</evidence>
<dbReference type="InterPro" id="IPR047661">
    <property type="entry name" value="IstB"/>
</dbReference>
<dbReference type="AlphaFoldDB" id="A0A4R3KQ80"/>
<name>A0A4R3KQ80_9FIRM</name>
<dbReference type="PANTHER" id="PTHR30050:SF4">
    <property type="entry name" value="ATP-BINDING PROTEIN RV3427C IN INSERTION SEQUENCE-RELATED"/>
    <property type="match status" value="1"/>
</dbReference>
<dbReference type="NCBIfam" id="NF038214">
    <property type="entry name" value="IS21_help_AAA"/>
    <property type="match status" value="1"/>
</dbReference>
<dbReference type="EMBL" id="SMAE01000021">
    <property type="protein sequence ID" value="TCS85548.1"/>
    <property type="molecule type" value="Genomic_DNA"/>
</dbReference>
<accession>A0A4R3KQ80</accession>
<dbReference type="PANTHER" id="PTHR30050">
    <property type="entry name" value="CHROMOSOMAL REPLICATION INITIATOR PROTEIN DNAA"/>
    <property type="match status" value="1"/>
</dbReference>
<dbReference type="RefSeq" id="WP_132029715.1">
    <property type="nucleotide sequence ID" value="NZ_CP068564.1"/>
</dbReference>
<evidence type="ECO:0000256" key="2">
    <source>
        <dbReference type="ARBA" id="ARBA00022840"/>
    </source>
</evidence>
<dbReference type="GO" id="GO:0005524">
    <property type="term" value="F:ATP binding"/>
    <property type="evidence" value="ECO:0007669"/>
    <property type="project" value="UniProtKB-KW"/>
</dbReference>
<dbReference type="Gene3D" id="3.40.50.300">
    <property type="entry name" value="P-loop containing nucleotide triphosphate hydrolases"/>
    <property type="match status" value="1"/>
</dbReference>
<dbReference type="InterPro" id="IPR002611">
    <property type="entry name" value="IstB_ATP-bd"/>
</dbReference>
<dbReference type="InterPro" id="IPR028350">
    <property type="entry name" value="DNAC/IstB-like"/>
</dbReference>
<dbReference type="GO" id="GO:0006260">
    <property type="term" value="P:DNA replication"/>
    <property type="evidence" value="ECO:0007669"/>
    <property type="project" value="TreeGrafter"/>
</dbReference>
<proteinExistence type="predicted"/>